<reference evidence="2" key="1">
    <citation type="journal article" date="2019" name="bioRxiv">
        <title>The Genome of the Zebra Mussel, Dreissena polymorpha: A Resource for Invasive Species Research.</title>
        <authorList>
            <person name="McCartney M.A."/>
            <person name="Auch B."/>
            <person name="Kono T."/>
            <person name="Mallez S."/>
            <person name="Zhang Y."/>
            <person name="Obille A."/>
            <person name="Becker A."/>
            <person name="Abrahante J.E."/>
            <person name="Garbe J."/>
            <person name="Badalamenti J.P."/>
            <person name="Herman A."/>
            <person name="Mangelson H."/>
            <person name="Liachko I."/>
            <person name="Sullivan S."/>
            <person name="Sone E.D."/>
            <person name="Koren S."/>
            <person name="Silverstein K.A.T."/>
            <person name="Beckman K.B."/>
            <person name="Gohl D.M."/>
        </authorList>
    </citation>
    <scope>NUCLEOTIDE SEQUENCE</scope>
    <source>
        <strain evidence="2">Duluth1</strain>
        <tissue evidence="2">Whole animal</tissue>
    </source>
</reference>
<gene>
    <name evidence="2" type="ORF">DPMN_079915</name>
</gene>
<reference evidence="2" key="2">
    <citation type="submission" date="2020-11" db="EMBL/GenBank/DDBJ databases">
        <authorList>
            <person name="McCartney M.A."/>
            <person name="Auch B."/>
            <person name="Kono T."/>
            <person name="Mallez S."/>
            <person name="Becker A."/>
            <person name="Gohl D.M."/>
            <person name="Silverstein K.A.T."/>
            <person name="Koren S."/>
            <person name="Bechman K.B."/>
            <person name="Herman A."/>
            <person name="Abrahante J.E."/>
            <person name="Garbe J."/>
        </authorList>
    </citation>
    <scope>NUCLEOTIDE SEQUENCE</scope>
    <source>
        <strain evidence="2">Duluth1</strain>
        <tissue evidence="2">Whole animal</tissue>
    </source>
</reference>
<proteinExistence type="predicted"/>
<evidence type="ECO:0000313" key="2">
    <source>
        <dbReference type="EMBL" id="KAH3704854.1"/>
    </source>
</evidence>
<sequence>MRGLCMKRPGDRQTLTCSKKSRQNNSFCIINESLSWINHRDTCVLHGGILPYIGYMTDSMEANIPYTFGTFRTFTPVPKQAHSAASPCLAVTRVGKELWLEPEDCAAKRRYLCNTEQNFDYYSIETSSSYFNEENITRETTESDAKRRDMCSQTIIIILAMISGFAIITVIVLGVRLKRSCTMNVMHSSIANKMYEDLQSRNTSGDYSTVQETGMNN</sequence>
<keyword evidence="3" id="KW-1185">Reference proteome</keyword>
<keyword evidence="1" id="KW-0812">Transmembrane</keyword>
<evidence type="ECO:0000256" key="1">
    <source>
        <dbReference type="SAM" id="Phobius"/>
    </source>
</evidence>
<protein>
    <recommendedName>
        <fullName evidence="4">C-type lectin domain-containing protein</fullName>
    </recommendedName>
</protein>
<keyword evidence="1" id="KW-1133">Transmembrane helix</keyword>
<keyword evidence="1" id="KW-0472">Membrane</keyword>
<organism evidence="2 3">
    <name type="scientific">Dreissena polymorpha</name>
    <name type="common">Zebra mussel</name>
    <name type="synonym">Mytilus polymorpha</name>
    <dbReference type="NCBI Taxonomy" id="45954"/>
    <lineage>
        <taxon>Eukaryota</taxon>
        <taxon>Metazoa</taxon>
        <taxon>Spiralia</taxon>
        <taxon>Lophotrochozoa</taxon>
        <taxon>Mollusca</taxon>
        <taxon>Bivalvia</taxon>
        <taxon>Autobranchia</taxon>
        <taxon>Heteroconchia</taxon>
        <taxon>Euheterodonta</taxon>
        <taxon>Imparidentia</taxon>
        <taxon>Neoheterodontei</taxon>
        <taxon>Myida</taxon>
        <taxon>Dreissenoidea</taxon>
        <taxon>Dreissenidae</taxon>
        <taxon>Dreissena</taxon>
    </lineage>
</organism>
<accession>A0A9D4BQI6</accession>
<evidence type="ECO:0000313" key="3">
    <source>
        <dbReference type="Proteomes" id="UP000828390"/>
    </source>
</evidence>
<dbReference type="Proteomes" id="UP000828390">
    <property type="component" value="Unassembled WGS sequence"/>
</dbReference>
<evidence type="ECO:0008006" key="4">
    <source>
        <dbReference type="Google" id="ProtNLM"/>
    </source>
</evidence>
<dbReference type="AlphaFoldDB" id="A0A9D4BQI6"/>
<dbReference type="EMBL" id="JAIWYP010000015">
    <property type="protein sequence ID" value="KAH3704854.1"/>
    <property type="molecule type" value="Genomic_DNA"/>
</dbReference>
<feature type="transmembrane region" description="Helical" evidence="1">
    <location>
        <begin position="155"/>
        <end position="175"/>
    </location>
</feature>
<comment type="caution">
    <text evidence="2">The sequence shown here is derived from an EMBL/GenBank/DDBJ whole genome shotgun (WGS) entry which is preliminary data.</text>
</comment>
<name>A0A9D4BQI6_DREPO</name>